<sequence length="151" mass="16813">MNTLYTHDEITIQAPASEVWAALINPNLTRKYMFGCEVICNWEKGTPLLWKGAEDGVIYVKGTLLDFEPGEKLSFTVFDPNANYEDVPSNYLTATYTLESNRDVTLLNVTQGDYAAVADGEKRYQDTMAQGGWSAVLQTIKSLAENKTSQT</sequence>
<dbReference type="InterPro" id="IPR023393">
    <property type="entry name" value="START-like_dom_sf"/>
</dbReference>
<evidence type="ECO:0000259" key="2">
    <source>
        <dbReference type="Pfam" id="PF08327"/>
    </source>
</evidence>
<dbReference type="SUPFAM" id="SSF55961">
    <property type="entry name" value="Bet v1-like"/>
    <property type="match status" value="1"/>
</dbReference>
<reference evidence="3" key="2">
    <citation type="journal article" date="2024" name="Antonie Van Leeuwenhoek">
        <title>Roseihalotalea indica gen. nov., sp. nov., a halophilic Bacteroidetes from mesopelagic Southwest Indian Ocean with higher carbohydrate metabolic potential.</title>
        <authorList>
            <person name="Chen B."/>
            <person name="Zhang M."/>
            <person name="Lin D."/>
            <person name="Ye J."/>
            <person name="Tang K."/>
        </authorList>
    </citation>
    <scope>NUCLEOTIDE SEQUENCE</scope>
    <source>
        <strain evidence="3">TK19036</strain>
    </source>
</reference>
<dbReference type="Pfam" id="PF08327">
    <property type="entry name" value="AHSA1"/>
    <property type="match status" value="1"/>
</dbReference>
<dbReference type="InterPro" id="IPR013538">
    <property type="entry name" value="ASHA1/2-like_C"/>
</dbReference>
<organism evidence="3">
    <name type="scientific">Roseihalotalea indica</name>
    <dbReference type="NCBI Taxonomy" id="2867963"/>
    <lineage>
        <taxon>Bacteria</taxon>
        <taxon>Pseudomonadati</taxon>
        <taxon>Bacteroidota</taxon>
        <taxon>Cytophagia</taxon>
        <taxon>Cytophagales</taxon>
        <taxon>Catalimonadaceae</taxon>
        <taxon>Roseihalotalea</taxon>
    </lineage>
</organism>
<feature type="domain" description="Activator of Hsp90 ATPase homologue 1/2-like C-terminal" evidence="2">
    <location>
        <begin position="14"/>
        <end position="144"/>
    </location>
</feature>
<name>A0AA49GS35_9BACT</name>
<reference evidence="3" key="1">
    <citation type="journal article" date="2023" name="Comput. Struct. Biotechnol. J.">
        <title>Discovery of a novel marine Bacteroidetes with a rich repertoire of carbohydrate-active enzymes.</title>
        <authorList>
            <person name="Chen B."/>
            <person name="Liu G."/>
            <person name="Chen Q."/>
            <person name="Wang H."/>
            <person name="Liu L."/>
            <person name="Tang K."/>
        </authorList>
    </citation>
    <scope>NUCLEOTIDE SEQUENCE</scope>
    <source>
        <strain evidence="3">TK19036</strain>
    </source>
</reference>
<dbReference type="Gene3D" id="3.30.530.20">
    <property type="match status" value="1"/>
</dbReference>
<proteinExistence type="inferred from homology"/>
<gene>
    <name evidence="3" type="ORF">K4G66_09705</name>
</gene>
<evidence type="ECO:0000313" key="3">
    <source>
        <dbReference type="EMBL" id="WKN38976.1"/>
    </source>
</evidence>
<evidence type="ECO:0000256" key="1">
    <source>
        <dbReference type="ARBA" id="ARBA00006817"/>
    </source>
</evidence>
<accession>A0AA49GS35</accession>
<comment type="similarity">
    <text evidence="1">Belongs to the AHA1 family.</text>
</comment>
<dbReference type="EMBL" id="CP120682">
    <property type="protein sequence ID" value="WKN38976.1"/>
    <property type="molecule type" value="Genomic_DNA"/>
</dbReference>
<protein>
    <submittedName>
        <fullName evidence="3">SRPBCC domain-containing protein</fullName>
    </submittedName>
</protein>
<dbReference type="AlphaFoldDB" id="A0AA49GS35"/>